<reference evidence="1 2" key="1">
    <citation type="submission" date="2020-03" db="EMBL/GenBank/DDBJ databases">
        <title>Soil Listeria distribution.</title>
        <authorList>
            <person name="Liao J."/>
            <person name="Wiedmann M."/>
        </authorList>
    </citation>
    <scope>NUCLEOTIDE SEQUENCE [LARGE SCALE GENOMIC DNA]</scope>
    <source>
        <strain evidence="1 2">FSL L7-0741</strain>
    </source>
</reference>
<comment type="caution">
    <text evidence="1">The sequence shown here is derived from an EMBL/GenBank/DDBJ whole genome shotgun (WGS) entry which is preliminary data.</text>
</comment>
<accession>A0A7X1CQM5</accession>
<dbReference type="InterPro" id="IPR047907">
    <property type="entry name" value="CD1375-like"/>
</dbReference>
<sequence length="55" mass="5944">MSALATMYAKAVFAGNRTLDSVPAMFREEAEAAVEELRRKAEAQAQAQEAPESAE</sequence>
<dbReference type="NCBIfam" id="NF040910">
    <property type="entry name" value="CD1375_fam"/>
    <property type="match status" value="1"/>
</dbReference>
<proteinExistence type="predicted"/>
<organism evidence="1 2">
    <name type="scientific">Listeria grandensis</name>
    <dbReference type="NCBI Taxonomy" id="1494963"/>
    <lineage>
        <taxon>Bacteria</taxon>
        <taxon>Bacillati</taxon>
        <taxon>Bacillota</taxon>
        <taxon>Bacilli</taxon>
        <taxon>Bacillales</taxon>
        <taxon>Listeriaceae</taxon>
        <taxon>Listeria</taxon>
    </lineage>
</organism>
<protein>
    <submittedName>
        <fullName evidence="1">Uncharacterized protein</fullName>
    </submittedName>
</protein>
<evidence type="ECO:0000313" key="2">
    <source>
        <dbReference type="Proteomes" id="UP000535908"/>
    </source>
</evidence>
<evidence type="ECO:0000313" key="1">
    <source>
        <dbReference type="EMBL" id="MBC1937196.1"/>
    </source>
</evidence>
<dbReference type="RefSeq" id="WP_185526791.1">
    <property type="nucleotide sequence ID" value="NZ_JAARWN010000014.1"/>
</dbReference>
<dbReference type="AlphaFoldDB" id="A0A7X1CQM5"/>
<name>A0A7X1CQM5_9LIST</name>
<dbReference type="Proteomes" id="UP000535908">
    <property type="component" value="Unassembled WGS sequence"/>
</dbReference>
<dbReference type="EMBL" id="JAARWN010000014">
    <property type="protein sequence ID" value="MBC1937196.1"/>
    <property type="molecule type" value="Genomic_DNA"/>
</dbReference>
<gene>
    <name evidence="1" type="ORF">HCA69_12515</name>
</gene>